<dbReference type="VEuPathDB" id="TriTrypDB:ADEAN_000471600"/>
<evidence type="ECO:0000313" key="2">
    <source>
        <dbReference type="Proteomes" id="UP000515908"/>
    </source>
</evidence>
<dbReference type="AlphaFoldDB" id="A0A7G2CBR9"/>
<organism evidence="1 2">
    <name type="scientific">Angomonas deanei</name>
    <dbReference type="NCBI Taxonomy" id="59799"/>
    <lineage>
        <taxon>Eukaryota</taxon>
        <taxon>Discoba</taxon>
        <taxon>Euglenozoa</taxon>
        <taxon>Kinetoplastea</taxon>
        <taxon>Metakinetoplastina</taxon>
        <taxon>Trypanosomatida</taxon>
        <taxon>Trypanosomatidae</taxon>
        <taxon>Strigomonadinae</taxon>
        <taxon>Angomonas</taxon>
    </lineage>
</organism>
<gene>
    <name evidence="1" type="ORF">ADEAN_000471600</name>
</gene>
<proteinExistence type="predicted"/>
<evidence type="ECO:0000313" key="1">
    <source>
        <dbReference type="EMBL" id="CAD2217238.1"/>
    </source>
</evidence>
<name>A0A7G2CBR9_9TRYP</name>
<dbReference type="EMBL" id="LR877152">
    <property type="protein sequence ID" value="CAD2217238.1"/>
    <property type="molecule type" value="Genomic_DNA"/>
</dbReference>
<dbReference type="Proteomes" id="UP000515908">
    <property type="component" value="Chromosome 08"/>
</dbReference>
<protein>
    <submittedName>
        <fullName evidence="1">Uncharacterized protein</fullName>
    </submittedName>
</protein>
<sequence length="156" mass="17930">MGRHDQSPSEVFDIHTSSFHSSQATPSSSAVPISEETMRLLPIIHILKQLNPHDSNIAYSKLLSYCTQKDYNHSGFVHMKYIKKGFQLLSPALFSMENVNDGTENDVEAYNEIIQNCILERNYVVKQMQHDPLFVPYVELVGDLVICDNYYKIFKE</sequence>
<keyword evidence="2" id="KW-1185">Reference proteome</keyword>
<reference evidence="1 2" key="1">
    <citation type="submission" date="2020-08" db="EMBL/GenBank/DDBJ databases">
        <authorList>
            <person name="Newling K."/>
            <person name="Davey J."/>
            <person name="Forrester S."/>
        </authorList>
    </citation>
    <scope>NUCLEOTIDE SEQUENCE [LARGE SCALE GENOMIC DNA]</scope>
    <source>
        <strain evidence="2">Crithidia deanei Carvalho (ATCC PRA-265)</strain>
    </source>
</reference>
<accession>A0A7G2CBR9</accession>